<evidence type="ECO:0000256" key="1">
    <source>
        <dbReference type="SAM" id="MobiDB-lite"/>
    </source>
</evidence>
<keyword evidence="2" id="KW-0732">Signal</keyword>
<evidence type="ECO:0000313" key="3">
    <source>
        <dbReference type="EMBL" id="KAH6826035.1"/>
    </source>
</evidence>
<organism evidence="3 4">
    <name type="scientific">Perilla frutescens var. hirtella</name>
    <name type="common">Perilla citriodora</name>
    <name type="synonym">Perilla setoyensis</name>
    <dbReference type="NCBI Taxonomy" id="608512"/>
    <lineage>
        <taxon>Eukaryota</taxon>
        <taxon>Viridiplantae</taxon>
        <taxon>Streptophyta</taxon>
        <taxon>Embryophyta</taxon>
        <taxon>Tracheophyta</taxon>
        <taxon>Spermatophyta</taxon>
        <taxon>Magnoliopsida</taxon>
        <taxon>eudicotyledons</taxon>
        <taxon>Gunneridae</taxon>
        <taxon>Pentapetalae</taxon>
        <taxon>asterids</taxon>
        <taxon>lamiids</taxon>
        <taxon>Lamiales</taxon>
        <taxon>Lamiaceae</taxon>
        <taxon>Nepetoideae</taxon>
        <taxon>Elsholtzieae</taxon>
        <taxon>Perilla</taxon>
    </lineage>
</organism>
<gene>
    <name evidence="3" type="ORF">C2S53_001472</name>
</gene>
<feature type="signal peptide" evidence="2">
    <location>
        <begin position="1"/>
        <end position="24"/>
    </location>
</feature>
<proteinExistence type="predicted"/>
<reference evidence="3 4" key="1">
    <citation type="journal article" date="2021" name="Nat. Commun.">
        <title>Incipient diploidization of the medicinal plant Perilla within 10,000 years.</title>
        <authorList>
            <person name="Zhang Y."/>
            <person name="Shen Q."/>
            <person name="Leng L."/>
            <person name="Zhang D."/>
            <person name="Chen S."/>
            <person name="Shi Y."/>
            <person name="Ning Z."/>
            <person name="Chen S."/>
        </authorList>
    </citation>
    <scope>NUCLEOTIDE SEQUENCE [LARGE SCALE GENOMIC DNA]</scope>
    <source>
        <strain evidence="4">cv. PC099</strain>
    </source>
</reference>
<feature type="chain" id="PRO_5042141986" evidence="2">
    <location>
        <begin position="25"/>
        <end position="158"/>
    </location>
</feature>
<feature type="region of interest" description="Disordered" evidence="1">
    <location>
        <begin position="61"/>
        <end position="98"/>
    </location>
</feature>
<dbReference type="PANTHER" id="PTHR34377:SF3">
    <property type="entry name" value="TETRATRICOPEPTIDE REPEAT (TPR)-LIKE SUPERFAMILY PROTEIN"/>
    <property type="match status" value="1"/>
</dbReference>
<sequence>MDSAIALRLLGSLILLVLYPKAESQWVKHPLPPKTLPPLCASQIALANRACLLLPYEPVPPSVPPSPPPPSPQDSHHHQHHHHHHHHRRHHHSHQHRHGDSRVEKDCCRWVKEVDEVCACGLLVHLSPFLSRPAHNYTVFVDESCQVTFSCPSRFVAL</sequence>
<dbReference type="AlphaFoldDB" id="A0AAD4J3L1"/>
<evidence type="ECO:0000313" key="4">
    <source>
        <dbReference type="Proteomes" id="UP001190926"/>
    </source>
</evidence>
<keyword evidence="4" id="KW-1185">Reference proteome</keyword>
<dbReference type="Proteomes" id="UP001190926">
    <property type="component" value="Unassembled WGS sequence"/>
</dbReference>
<feature type="compositionally biased region" description="Pro residues" evidence="1">
    <location>
        <begin position="61"/>
        <end position="72"/>
    </location>
</feature>
<name>A0AAD4J3L1_PERFH</name>
<comment type="caution">
    <text evidence="3">The sequence shown here is derived from an EMBL/GenBank/DDBJ whole genome shotgun (WGS) entry which is preliminary data.</text>
</comment>
<dbReference type="PANTHER" id="PTHR34377">
    <property type="entry name" value="TETRATRICOPEPTIDE REPEAT (TPR)-LIKE SUPERFAMILY PROTEIN"/>
    <property type="match status" value="1"/>
</dbReference>
<accession>A0AAD4J3L1</accession>
<dbReference type="EMBL" id="SDAM02000167">
    <property type="protein sequence ID" value="KAH6826035.1"/>
    <property type="molecule type" value="Genomic_DNA"/>
</dbReference>
<evidence type="ECO:0000256" key="2">
    <source>
        <dbReference type="SAM" id="SignalP"/>
    </source>
</evidence>
<protein>
    <submittedName>
        <fullName evidence="3">Tetratricopeptide repeat superfamily protein</fullName>
    </submittedName>
</protein>
<feature type="compositionally biased region" description="Basic residues" evidence="1">
    <location>
        <begin position="77"/>
        <end position="97"/>
    </location>
</feature>